<comment type="subcellular location">
    <subcellularLocation>
        <location evidence="6">Cytoplasm</location>
    </subcellularLocation>
</comment>
<organism evidence="7 8">
    <name type="scientific">Puccinia striiformis f. sp. tritici PST-78</name>
    <dbReference type="NCBI Taxonomy" id="1165861"/>
    <lineage>
        <taxon>Eukaryota</taxon>
        <taxon>Fungi</taxon>
        <taxon>Dikarya</taxon>
        <taxon>Basidiomycota</taxon>
        <taxon>Pucciniomycotina</taxon>
        <taxon>Pucciniomycetes</taxon>
        <taxon>Pucciniales</taxon>
        <taxon>Pucciniaceae</taxon>
        <taxon>Puccinia</taxon>
    </lineage>
</organism>
<dbReference type="PANTHER" id="PTHR10472">
    <property type="entry name" value="D-TYROSYL-TRNA TYR DEACYLASE"/>
    <property type="match status" value="1"/>
</dbReference>
<dbReference type="FunFam" id="3.50.80.10:FF:000001">
    <property type="entry name" value="D-aminoacyl-tRNA deacylase"/>
    <property type="match status" value="1"/>
</dbReference>
<dbReference type="GO" id="GO:0106026">
    <property type="term" value="F:Gly-tRNA(Ala) deacylase activity"/>
    <property type="evidence" value="ECO:0007669"/>
    <property type="project" value="RHEA"/>
</dbReference>
<dbReference type="InterPro" id="IPR003732">
    <property type="entry name" value="Daa-tRNA_deacyls_DTD"/>
</dbReference>
<sequence length="186" mass="20853">MRAVIQRVTSASVTGTAPSHSLILQKLKLDIVNQNQISRIGKGLCVLVGIGTDDTIKEMNYIINKILSIRLFPSSTKDVGEENDSIEREDQVQKEWKQSIRDINGEILIVSQFTLLAKTKKGNKPDFHKAMKTESSKTMYEELIRSIKMSYSEDLIKEGQFGAMMQVQICNDGPVTMIIDTTVDSQ</sequence>
<dbReference type="Pfam" id="PF02580">
    <property type="entry name" value="Tyr_Deacylase"/>
    <property type="match status" value="1"/>
</dbReference>
<gene>
    <name evidence="7" type="ORF">PSTG_03403</name>
</gene>
<dbReference type="AlphaFoldDB" id="A0A0L0VW25"/>
<dbReference type="GO" id="GO:0051500">
    <property type="term" value="F:D-tyrosyl-tRNA(Tyr) deacylase activity"/>
    <property type="evidence" value="ECO:0007669"/>
    <property type="project" value="TreeGrafter"/>
</dbReference>
<dbReference type="GO" id="GO:0000049">
    <property type="term" value="F:tRNA binding"/>
    <property type="evidence" value="ECO:0007669"/>
    <property type="project" value="UniProtKB-KW"/>
</dbReference>
<dbReference type="EMBL" id="AJIL01000017">
    <property type="protein sequence ID" value="KNF03463.1"/>
    <property type="molecule type" value="Genomic_DNA"/>
</dbReference>
<protein>
    <recommendedName>
        <fullName evidence="3 6">D-aminoacyl-tRNA deacylase</fullName>
        <ecNumber evidence="2 6">3.1.1.96</ecNumber>
    </recommendedName>
</protein>
<evidence type="ECO:0000256" key="6">
    <source>
        <dbReference type="RuleBase" id="RU003470"/>
    </source>
</evidence>
<dbReference type="Proteomes" id="UP000054564">
    <property type="component" value="Unassembled WGS sequence"/>
</dbReference>
<evidence type="ECO:0000313" key="8">
    <source>
        <dbReference type="Proteomes" id="UP000054564"/>
    </source>
</evidence>
<dbReference type="GO" id="GO:0005737">
    <property type="term" value="C:cytoplasm"/>
    <property type="evidence" value="ECO:0007669"/>
    <property type="project" value="UniProtKB-SubCell"/>
</dbReference>
<keyword evidence="6" id="KW-0378">Hydrolase</keyword>
<comment type="caution">
    <text evidence="7">The sequence shown here is derived from an EMBL/GenBank/DDBJ whole genome shotgun (WGS) entry which is preliminary data.</text>
</comment>
<dbReference type="HAMAP" id="MF_00518">
    <property type="entry name" value="Deacylase_Dtd"/>
    <property type="match status" value="1"/>
</dbReference>
<accession>A0A0L0VW25</accession>
<dbReference type="OrthoDB" id="275783at2759"/>
<comment type="similarity">
    <text evidence="1 6">Belongs to the DTD family.</text>
</comment>
<keyword evidence="6" id="KW-0963">Cytoplasm</keyword>
<keyword evidence="8" id="KW-1185">Reference proteome</keyword>
<dbReference type="SUPFAM" id="SSF69500">
    <property type="entry name" value="DTD-like"/>
    <property type="match status" value="1"/>
</dbReference>
<keyword evidence="6" id="KW-0820">tRNA-binding</keyword>
<proteinExistence type="inferred from homology"/>
<dbReference type="STRING" id="1165861.A0A0L0VW25"/>
<comment type="catalytic activity">
    <reaction evidence="4">
        <text>glycyl-tRNA(Ala) + H2O = tRNA(Ala) + glycine + H(+)</text>
        <dbReference type="Rhea" id="RHEA:53744"/>
        <dbReference type="Rhea" id="RHEA-COMP:9657"/>
        <dbReference type="Rhea" id="RHEA-COMP:13640"/>
        <dbReference type="ChEBI" id="CHEBI:15377"/>
        <dbReference type="ChEBI" id="CHEBI:15378"/>
        <dbReference type="ChEBI" id="CHEBI:57305"/>
        <dbReference type="ChEBI" id="CHEBI:78442"/>
        <dbReference type="ChEBI" id="CHEBI:78522"/>
        <dbReference type="EC" id="3.1.1.96"/>
    </reaction>
</comment>
<evidence type="ECO:0000313" key="7">
    <source>
        <dbReference type="EMBL" id="KNF03463.1"/>
    </source>
</evidence>
<dbReference type="InterPro" id="IPR023509">
    <property type="entry name" value="DTD-like_sf"/>
</dbReference>
<comment type="catalytic activity">
    <reaction evidence="5">
        <text>a D-aminoacyl-tRNA + H2O = a tRNA + a D-alpha-amino acid + H(+)</text>
        <dbReference type="Rhea" id="RHEA:13953"/>
        <dbReference type="Rhea" id="RHEA-COMP:10123"/>
        <dbReference type="Rhea" id="RHEA-COMP:10124"/>
        <dbReference type="ChEBI" id="CHEBI:15377"/>
        <dbReference type="ChEBI" id="CHEBI:15378"/>
        <dbReference type="ChEBI" id="CHEBI:59871"/>
        <dbReference type="ChEBI" id="CHEBI:78442"/>
        <dbReference type="ChEBI" id="CHEBI:79333"/>
        <dbReference type="EC" id="3.1.1.96"/>
    </reaction>
</comment>
<keyword evidence="6" id="KW-0694">RNA-binding</keyword>
<evidence type="ECO:0000256" key="1">
    <source>
        <dbReference type="ARBA" id="ARBA00009673"/>
    </source>
</evidence>
<name>A0A0L0VW25_9BASI</name>
<dbReference type="Gene3D" id="3.50.80.10">
    <property type="entry name" value="D-tyrosyl-tRNA(Tyr) deacylase"/>
    <property type="match status" value="1"/>
</dbReference>
<evidence type="ECO:0000256" key="3">
    <source>
        <dbReference type="ARBA" id="ARBA00020007"/>
    </source>
</evidence>
<evidence type="ECO:0000256" key="5">
    <source>
        <dbReference type="ARBA" id="ARBA00048018"/>
    </source>
</evidence>
<evidence type="ECO:0000256" key="2">
    <source>
        <dbReference type="ARBA" id="ARBA00013056"/>
    </source>
</evidence>
<dbReference type="NCBIfam" id="TIGR00256">
    <property type="entry name" value="D-aminoacyl-tRNA deacylase"/>
    <property type="match status" value="1"/>
</dbReference>
<evidence type="ECO:0000256" key="4">
    <source>
        <dbReference type="ARBA" id="ARBA00047676"/>
    </source>
</evidence>
<reference evidence="8" key="1">
    <citation type="submission" date="2014-03" db="EMBL/GenBank/DDBJ databases">
        <title>The Genome Sequence of Puccinia striiformis f. sp. tritici PST-78.</title>
        <authorList>
            <consortium name="The Broad Institute Genome Sequencing Platform"/>
            <person name="Cuomo C."/>
            <person name="Hulbert S."/>
            <person name="Chen X."/>
            <person name="Walker B."/>
            <person name="Young S.K."/>
            <person name="Zeng Q."/>
            <person name="Gargeya S."/>
            <person name="Fitzgerald M."/>
            <person name="Haas B."/>
            <person name="Abouelleil A."/>
            <person name="Alvarado L."/>
            <person name="Arachchi H.M."/>
            <person name="Berlin A.M."/>
            <person name="Chapman S.B."/>
            <person name="Goldberg J."/>
            <person name="Griggs A."/>
            <person name="Gujja S."/>
            <person name="Hansen M."/>
            <person name="Howarth C."/>
            <person name="Imamovic A."/>
            <person name="Larimer J."/>
            <person name="McCowan C."/>
            <person name="Montmayeur A."/>
            <person name="Murphy C."/>
            <person name="Neiman D."/>
            <person name="Pearson M."/>
            <person name="Priest M."/>
            <person name="Roberts A."/>
            <person name="Saif S."/>
            <person name="Shea T."/>
            <person name="Sisk P."/>
            <person name="Sykes S."/>
            <person name="Wortman J."/>
            <person name="Nusbaum C."/>
            <person name="Birren B."/>
        </authorList>
    </citation>
    <scope>NUCLEOTIDE SEQUENCE [LARGE SCALE GENOMIC DNA]</scope>
    <source>
        <strain evidence="8">race PST-78</strain>
    </source>
</reference>
<dbReference type="EC" id="3.1.1.96" evidence="2 6"/>
<dbReference type="PANTHER" id="PTHR10472:SF5">
    <property type="entry name" value="D-AMINOACYL-TRNA DEACYLASE 1"/>
    <property type="match status" value="1"/>
</dbReference>